<keyword evidence="5" id="KW-1185">Reference proteome</keyword>
<dbReference type="RefSeq" id="WP_105050099.1">
    <property type="nucleotide sequence ID" value="NZ_CP150661.1"/>
</dbReference>
<dbReference type="AlphaFoldDB" id="A0A2P6C8A6"/>
<organism evidence="4 5">
    <name type="scientific">Polaribacter butkevichii</name>
    <dbReference type="NCBI Taxonomy" id="218490"/>
    <lineage>
        <taxon>Bacteria</taxon>
        <taxon>Pseudomonadati</taxon>
        <taxon>Bacteroidota</taxon>
        <taxon>Flavobacteriia</taxon>
        <taxon>Flavobacteriales</taxon>
        <taxon>Flavobacteriaceae</taxon>
    </lineage>
</organism>
<evidence type="ECO:0000259" key="3">
    <source>
        <dbReference type="Pfam" id="PF13458"/>
    </source>
</evidence>
<comment type="caution">
    <text evidence="4">The sequence shown here is derived from an EMBL/GenBank/DDBJ whole genome shotgun (WGS) entry which is preliminary data.</text>
</comment>
<evidence type="ECO:0000256" key="1">
    <source>
        <dbReference type="ARBA" id="ARBA00010062"/>
    </source>
</evidence>
<dbReference type="PANTHER" id="PTHR30483:SF6">
    <property type="entry name" value="PERIPLASMIC BINDING PROTEIN OF ABC TRANSPORTER FOR NATURAL AMINO ACIDS"/>
    <property type="match status" value="1"/>
</dbReference>
<dbReference type="EMBL" id="MSCK01000002">
    <property type="protein sequence ID" value="PQJ69167.1"/>
    <property type="molecule type" value="Genomic_DNA"/>
</dbReference>
<evidence type="ECO:0000313" key="4">
    <source>
        <dbReference type="EMBL" id="PQJ69167.1"/>
    </source>
</evidence>
<protein>
    <recommendedName>
        <fullName evidence="3">Leucine-binding protein domain-containing protein</fullName>
    </recommendedName>
</protein>
<dbReference type="PANTHER" id="PTHR30483">
    <property type="entry name" value="LEUCINE-SPECIFIC-BINDING PROTEIN"/>
    <property type="match status" value="1"/>
</dbReference>
<name>A0A2P6C8A6_9FLAO</name>
<accession>A0A2P6C8A6</accession>
<dbReference type="Pfam" id="PF13458">
    <property type="entry name" value="Peripla_BP_6"/>
    <property type="match status" value="1"/>
</dbReference>
<dbReference type="InterPro" id="IPR028082">
    <property type="entry name" value="Peripla_BP_I"/>
</dbReference>
<feature type="domain" description="Leucine-binding protein" evidence="3">
    <location>
        <begin position="3"/>
        <end position="292"/>
    </location>
</feature>
<dbReference type="Gene3D" id="3.40.50.2300">
    <property type="match status" value="2"/>
</dbReference>
<evidence type="ECO:0000313" key="5">
    <source>
        <dbReference type="Proteomes" id="UP000247345"/>
    </source>
</evidence>
<keyword evidence="2" id="KW-0732">Signal</keyword>
<reference evidence="4 5" key="1">
    <citation type="submission" date="2016-12" db="EMBL/GenBank/DDBJ databases">
        <title>Trade-off between light-utilization and light-protection in marine flavobacteria.</title>
        <authorList>
            <person name="Kumagai Y."/>
            <person name="Yoshizawa S."/>
            <person name="Kogure K."/>
            <person name="Iwasaki W."/>
        </authorList>
    </citation>
    <scope>NUCLEOTIDE SEQUENCE [LARGE SCALE GENOMIC DNA]</scope>
    <source>
        <strain evidence="4 5">KCTC 12100</strain>
    </source>
</reference>
<proteinExistence type="inferred from homology"/>
<comment type="similarity">
    <text evidence="1">Belongs to the leucine-binding protein family.</text>
</comment>
<dbReference type="Proteomes" id="UP000247345">
    <property type="component" value="Unassembled WGS sequence"/>
</dbReference>
<dbReference type="InterPro" id="IPR028081">
    <property type="entry name" value="Leu-bd"/>
</dbReference>
<dbReference type="InterPro" id="IPR051010">
    <property type="entry name" value="BCAA_transport"/>
</dbReference>
<dbReference type="SUPFAM" id="SSF53822">
    <property type="entry name" value="Periplasmic binding protein-like I"/>
    <property type="match status" value="1"/>
</dbReference>
<gene>
    <name evidence="4" type="ORF">BTO14_14160</name>
</gene>
<sequence>MKNIGVLLPMSKAYPKMGKEFLNGLKLSLGEKVNLKIEGIGLATNSKSIINSFQKLVNQEDVLITTGLLGHYDLKDILDFVEGSEEPLIYSDMGATRPISLEGKNYVWCNSFDLYGSTSKLGEYLLNNGLNNIGISTCYYDTGYGFIEALEKTLYTDKKGKFAGHYITPIKPRKNEAQIMSQFAKEIKADAIFAFHNGIYAQEHATFLKESKIYKTTPLFTGPFTIEDKVLDQFPLIFDGARCLTTWSEIVASNENKVFIDKYQETYYKRPSIFALLGYENGLLIKDFLDEKTKPEETKLIGPRGSLKTNLLTKRTNFEQNLLELRYKNGKYHKLIKEKFKPYQYQIGTEKKNSIGGWHNAYLCH</sequence>
<evidence type="ECO:0000256" key="2">
    <source>
        <dbReference type="ARBA" id="ARBA00022729"/>
    </source>
</evidence>
<dbReference type="OrthoDB" id="827062at2"/>